<reference evidence="11" key="1">
    <citation type="journal article" date="2014" name="Int. J. Syst. Evol. Microbiol.">
        <title>Complete genome sequence of Corynebacterium casei LMG S-19264T (=DSM 44701T), isolated from a smear-ripened cheese.</title>
        <authorList>
            <consortium name="US DOE Joint Genome Institute (JGI-PGF)"/>
            <person name="Walter F."/>
            <person name="Albersmeier A."/>
            <person name="Kalinowski J."/>
            <person name="Ruckert C."/>
        </authorList>
    </citation>
    <scope>NUCLEOTIDE SEQUENCE</scope>
    <source>
        <strain evidence="11">NBRC 101628</strain>
    </source>
</reference>
<evidence type="ECO:0000313" key="12">
    <source>
        <dbReference type="Proteomes" id="UP001161422"/>
    </source>
</evidence>
<feature type="transmembrane region" description="Helical" evidence="10">
    <location>
        <begin position="165"/>
        <end position="191"/>
    </location>
</feature>
<dbReference type="GO" id="GO:0046428">
    <property type="term" value="F:1,4-dihydroxy-2-naphthoate polyprenyltransferase activity"/>
    <property type="evidence" value="ECO:0007669"/>
    <property type="project" value="UniProtKB-UniRule"/>
</dbReference>
<dbReference type="PIRSF" id="PIRSF005355">
    <property type="entry name" value="UBIAD1"/>
    <property type="match status" value="1"/>
</dbReference>
<evidence type="ECO:0000256" key="7">
    <source>
        <dbReference type="ARBA" id="ARBA00022989"/>
    </source>
</evidence>
<feature type="transmembrane region" description="Helical" evidence="10">
    <location>
        <begin position="101"/>
        <end position="119"/>
    </location>
</feature>
<feature type="transmembrane region" description="Helical" evidence="10">
    <location>
        <begin position="125"/>
        <end position="144"/>
    </location>
</feature>
<keyword evidence="3" id="KW-0474">Menaquinone biosynthesis</keyword>
<accession>A0AA37VWC2</accession>
<dbReference type="GO" id="GO:0042371">
    <property type="term" value="P:vitamin K biosynthetic process"/>
    <property type="evidence" value="ECO:0007669"/>
    <property type="project" value="TreeGrafter"/>
</dbReference>
<evidence type="ECO:0000256" key="2">
    <source>
        <dbReference type="ARBA" id="ARBA00004863"/>
    </source>
</evidence>
<reference evidence="11" key="2">
    <citation type="submission" date="2023-01" db="EMBL/GenBank/DDBJ databases">
        <title>Draft genome sequence of Paraferrimonas sedimenticola strain NBRC 101628.</title>
        <authorList>
            <person name="Sun Q."/>
            <person name="Mori K."/>
        </authorList>
    </citation>
    <scope>NUCLEOTIDE SEQUENCE</scope>
    <source>
        <strain evidence="11">NBRC 101628</strain>
    </source>
</reference>
<dbReference type="PANTHER" id="PTHR13929">
    <property type="entry name" value="1,4-DIHYDROXY-2-NAPHTHOATE OCTAPRENYLTRANSFERASE"/>
    <property type="match status" value="1"/>
</dbReference>
<keyword evidence="4" id="KW-1003">Cell membrane</keyword>
<feature type="transmembrane region" description="Helical" evidence="10">
    <location>
        <begin position="46"/>
        <end position="65"/>
    </location>
</feature>
<comment type="pathway">
    <text evidence="2">Quinol/quinone metabolism; menaquinone biosynthesis.</text>
</comment>
<name>A0AA37VWC2_9GAMM</name>
<dbReference type="InterPro" id="IPR000537">
    <property type="entry name" value="UbiA_prenyltransferase"/>
</dbReference>
<keyword evidence="6 10" id="KW-0812">Transmembrane</keyword>
<dbReference type="Pfam" id="PF01040">
    <property type="entry name" value="UbiA"/>
    <property type="match status" value="1"/>
</dbReference>
<evidence type="ECO:0000256" key="4">
    <source>
        <dbReference type="ARBA" id="ARBA00022475"/>
    </source>
</evidence>
<evidence type="ECO:0000256" key="10">
    <source>
        <dbReference type="SAM" id="Phobius"/>
    </source>
</evidence>
<dbReference type="AlphaFoldDB" id="A0AA37VWC2"/>
<evidence type="ECO:0000313" key="11">
    <source>
        <dbReference type="EMBL" id="GLP94735.1"/>
    </source>
</evidence>
<evidence type="ECO:0000256" key="5">
    <source>
        <dbReference type="ARBA" id="ARBA00022679"/>
    </source>
</evidence>
<gene>
    <name evidence="11" type="primary">menA</name>
    <name evidence="11" type="ORF">GCM10007895_00410</name>
</gene>
<keyword evidence="12" id="KW-1185">Reference proteome</keyword>
<keyword evidence="5" id="KW-0808">Transferase</keyword>
<dbReference type="Proteomes" id="UP001161422">
    <property type="component" value="Unassembled WGS sequence"/>
</dbReference>
<comment type="subcellular location">
    <subcellularLocation>
        <location evidence="1">Membrane</location>
        <topology evidence="1">Multi-pass membrane protein</topology>
    </subcellularLocation>
</comment>
<dbReference type="EC" id="2.5.1.74" evidence="9"/>
<proteinExistence type="predicted"/>
<feature type="transmembrane region" description="Helical" evidence="10">
    <location>
        <begin position="71"/>
        <end position="89"/>
    </location>
</feature>
<dbReference type="GO" id="GO:0009234">
    <property type="term" value="P:menaquinone biosynthetic process"/>
    <property type="evidence" value="ECO:0007669"/>
    <property type="project" value="UniProtKB-UniRule"/>
</dbReference>
<evidence type="ECO:0000256" key="6">
    <source>
        <dbReference type="ARBA" id="ARBA00022692"/>
    </source>
</evidence>
<sequence length="256" mass="26909">MGCALLLQIGVNLANDYFDFRSGVDTDDRLGPMRVTQQGLIAPEKVRNAMALSLVAAVAVGLYLIYIGGPIVAFLAAFSVLGALCYSGGPYPLASHGLGEVAAFVYFGLVAIVGVYFIHTGTTHADAWILASCLGLLNAAIMLVNNTRDISTDQKAGKRTLAVRIGLANARSLYTVLLFAPIMLTILQFLLLEGSGWLALAVGLTLPMARSLANAFQQSQGAALNPLLGRTALLTLMFSLAYSVGLALSVLFPAQS</sequence>
<protein>
    <recommendedName>
        <fullName evidence="9">1,4-dihydroxy-2-naphthoate octaprenyltransferase</fullName>
        <ecNumber evidence="9">2.5.1.74</ecNumber>
    </recommendedName>
</protein>
<evidence type="ECO:0000256" key="8">
    <source>
        <dbReference type="ARBA" id="ARBA00023136"/>
    </source>
</evidence>
<comment type="caution">
    <text evidence="11">The sequence shown here is derived from an EMBL/GenBank/DDBJ whole genome shotgun (WGS) entry which is preliminary data.</text>
</comment>
<dbReference type="GO" id="GO:0016020">
    <property type="term" value="C:membrane"/>
    <property type="evidence" value="ECO:0007669"/>
    <property type="project" value="UniProtKB-SubCell"/>
</dbReference>
<keyword evidence="8 10" id="KW-0472">Membrane</keyword>
<evidence type="ECO:0000256" key="3">
    <source>
        <dbReference type="ARBA" id="ARBA00022428"/>
    </source>
</evidence>
<evidence type="ECO:0000256" key="9">
    <source>
        <dbReference type="NCBIfam" id="TIGR00751"/>
    </source>
</evidence>
<dbReference type="CDD" id="cd13962">
    <property type="entry name" value="PT_UbiA_UBIAD1"/>
    <property type="match status" value="1"/>
</dbReference>
<dbReference type="InterPro" id="IPR026046">
    <property type="entry name" value="UBIAD1"/>
</dbReference>
<dbReference type="Gene3D" id="1.10.357.140">
    <property type="entry name" value="UbiA prenyltransferase"/>
    <property type="match status" value="1"/>
</dbReference>
<feature type="transmembrane region" description="Helical" evidence="10">
    <location>
        <begin position="228"/>
        <end position="252"/>
    </location>
</feature>
<organism evidence="11 12">
    <name type="scientific">Paraferrimonas sedimenticola</name>
    <dbReference type="NCBI Taxonomy" id="375674"/>
    <lineage>
        <taxon>Bacteria</taxon>
        <taxon>Pseudomonadati</taxon>
        <taxon>Pseudomonadota</taxon>
        <taxon>Gammaproteobacteria</taxon>
        <taxon>Alteromonadales</taxon>
        <taxon>Ferrimonadaceae</taxon>
        <taxon>Paraferrimonas</taxon>
    </lineage>
</organism>
<dbReference type="NCBIfam" id="TIGR00751">
    <property type="entry name" value="menA"/>
    <property type="match status" value="1"/>
</dbReference>
<dbReference type="PANTHER" id="PTHR13929:SF0">
    <property type="entry name" value="UBIA PRENYLTRANSFERASE DOMAIN-CONTAINING PROTEIN 1"/>
    <property type="match status" value="1"/>
</dbReference>
<dbReference type="InterPro" id="IPR044878">
    <property type="entry name" value="UbiA_sf"/>
</dbReference>
<keyword evidence="7 10" id="KW-1133">Transmembrane helix</keyword>
<dbReference type="EMBL" id="BSNC01000001">
    <property type="protein sequence ID" value="GLP94735.1"/>
    <property type="molecule type" value="Genomic_DNA"/>
</dbReference>
<evidence type="ECO:0000256" key="1">
    <source>
        <dbReference type="ARBA" id="ARBA00004141"/>
    </source>
</evidence>